<keyword evidence="4" id="KW-1185">Reference proteome</keyword>
<dbReference type="Pfam" id="PF17906">
    <property type="entry name" value="HTH_48"/>
    <property type="match status" value="1"/>
</dbReference>
<evidence type="ECO:0000259" key="2">
    <source>
        <dbReference type="Pfam" id="PF17906"/>
    </source>
</evidence>
<feature type="compositionally biased region" description="Basic and acidic residues" evidence="1">
    <location>
        <begin position="30"/>
        <end position="44"/>
    </location>
</feature>
<dbReference type="PANTHER" id="PTHR46060:SF1">
    <property type="entry name" value="MARINER MOS1 TRANSPOSASE-LIKE PROTEIN"/>
    <property type="match status" value="1"/>
</dbReference>
<evidence type="ECO:0000256" key="1">
    <source>
        <dbReference type="SAM" id="MobiDB-lite"/>
    </source>
</evidence>
<feature type="domain" description="Mos1 transposase HTH" evidence="2">
    <location>
        <begin position="2"/>
        <end position="26"/>
    </location>
</feature>
<organism evidence="3 4">
    <name type="scientific">Habropoda laboriosa</name>
    <dbReference type="NCBI Taxonomy" id="597456"/>
    <lineage>
        <taxon>Eukaryota</taxon>
        <taxon>Metazoa</taxon>
        <taxon>Ecdysozoa</taxon>
        <taxon>Arthropoda</taxon>
        <taxon>Hexapoda</taxon>
        <taxon>Insecta</taxon>
        <taxon>Pterygota</taxon>
        <taxon>Neoptera</taxon>
        <taxon>Endopterygota</taxon>
        <taxon>Hymenoptera</taxon>
        <taxon>Apocrita</taxon>
        <taxon>Aculeata</taxon>
        <taxon>Apoidea</taxon>
        <taxon>Anthophila</taxon>
        <taxon>Apidae</taxon>
        <taxon>Habropoda</taxon>
    </lineage>
</organism>
<sequence>MIRKVYGDESLSEAQIKEWFRRFKSGRISVKSDSRSGRPARLDNLKMCNM</sequence>
<proteinExistence type="predicted"/>
<gene>
    <name evidence="3" type="ORF">WH47_06910</name>
</gene>
<feature type="region of interest" description="Disordered" evidence="1">
    <location>
        <begin position="30"/>
        <end position="50"/>
    </location>
</feature>
<dbReference type="PANTHER" id="PTHR46060">
    <property type="entry name" value="MARINER MOS1 TRANSPOSASE-LIKE PROTEIN"/>
    <property type="match status" value="1"/>
</dbReference>
<dbReference type="InterPro" id="IPR041426">
    <property type="entry name" value="Mos1_HTH"/>
</dbReference>
<dbReference type="EMBL" id="KQ414790">
    <property type="protein sequence ID" value="KOC60764.1"/>
    <property type="molecule type" value="Genomic_DNA"/>
</dbReference>
<dbReference type="AlphaFoldDB" id="A0A0L7QQC9"/>
<accession>A0A0L7QQC9</accession>
<reference evidence="3 4" key="1">
    <citation type="submission" date="2015-07" db="EMBL/GenBank/DDBJ databases">
        <title>The genome of Habropoda laboriosa.</title>
        <authorList>
            <person name="Pan H."/>
            <person name="Kapheim K."/>
        </authorList>
    </citation>
    <scope>NUCLEOTIDE SEQUENCE [LARGE SCALE GENOMIC DNA]</scope>
    <source>
        <strain evidence="3">0110345459</strain>
    </source>
</reference>
<name>A0A0L7QQC9_9HYME</name>
<dbReference type="Gene3D" id="1.10.10.1450">
    <property type="match status" value="1"/>
</dbReference>
<protein>
    <recommendedName>
        <fullName evidence="2">Mos1 transposase HTH domain-containing protein</fullName>
    </recommendedName>
</protein>
<dbReference type="Proteomes" id="UP000053825">
    <property type="component" value="Unassembled WGS sequence"/>
</dbReference>
<evidence type="ECO:0000313" key="4">
    <source>
        <dbReference type="Proteomes" id="UP000053825"/>
    </source>
</evidence>
<dbReference type="InterPro" id="IPR052709">
    <property type="entry name" value="Transposase-MT_Hybrid"/>
</dbReference>
<evidence type="ECO:0000313" key="3">
    <source>
        <dbReference type="EMBL" id="KOC60764.1"/>
    </source>
</evidence>